<evidence type="ECO:0000256" key="13">
    <source>
        <dbReference type="SAM" id="MobiDB-lite"/>
    </source>
</evidence>
<dbReference type="InterPro" id="IPR029058">
    <property type="entry name" value="AB_hydrolase_fold"/>
</dbReference>
<dbReference type="SUPFAM" id="SSF53474">
    <property type="entry name" value="alpha/beta-Hydrolases"/>
    <property type="match status" value="1"/>
</dbReference>
<evidence type="ECO:0000256" key="14">
    <source>
        <dbReference type="SAM" id="Phobius"/>
    </source>
</evidence>
<sequence length="870" mass="95251">MSQNLDVYISNPPLPPTPQKKSPPQPSSKRRKAHIEDSDEEESLADRISRLQGEAKKKAADKTTTRRPLETNTQEQAHPKESDKTIPEKKTPDATSDSRPTSPPSKVAGLKFKRRTKSTGEASYEDIPAKNAAPEKDQHAPFMGTSEDDIPSHSAEKPSDVRDAPGPSRPKTRQAESINVPDLDMPESAVTEDTTIPTAQEEPSLIFETVPEPIYDYPIGPEVVHREFSANPRKASTATRRRCWHSSSSEQIAAAHKSARLLESWQGPERQPPAKGWGETSCMGVGPPPLGFASGRGRTRAGPFASPLDLSGVGNNGSAVAGILTGGTEVNSCSKDNASSFSEIASSSPYLGLMTRAARSSMIPEIPEGLVLLGKDPKRSPAHLDEDPPRVRPRLVPGPVVGAPKSEALLQLPWAHERGAPGTAKLVGAGDARCGRSQDPAVAAGARRQSPTVDRAPLLGYRWMSKLLALTIYAILLMPGFIQVGYYYFFSSQVRRSIVYGDQPRNRLDLYIPEDNSRPRPVMAFVTGGAWIIGYKAWGALLGRRLAERGIIVACIDYRNFPQGTIGDMVKDASQGISFVCNNIASYGGDPNQIYLMGQSAGAHIAACALMEQAVMESRGQPVSWSVTQIKAYFGLSGGYNIHNLVDHFNERGLHRSIFLSIMEGEESLSRYSPELVAKKSSAETIALLPLIVLMHGTEDYSIPSSASQTFVDVLQNAGAQAKLLLYEGKTHTDIFLQDPLRGGRDPLVEDILSIIHADDAIARQKIALAPIPRRLVCEWQLKLARRVSPFYAFILLKNLKMRHTECFELHNVISEAKFTSVDFVPSHEERLELYVELVDGKKDEECHGWDNGGAEFLETRTKNQIHKCN</sequence>
<feature type="compositionally biased region" description="Basic and acidic residues" evidence="13">
    <location>
        <begin position="377"/>
        <end position="390"/>
    </location>
</feature>
<keyword evidence="7" id="KW-0333">Golgi apparatus</keyword>
<dbReference type="Gene3D" id="3.40.50.1820">
    <property type="entry name" value="alpha/beta hydrolase"/>
    <property type="match status" value="1"/>
</dbReference>
<name>A0AAV5E631_ELECO</name>
<dbReference type="FunFam" id="3.40.50.1820:FF:000084">
    <property type="entry name" value="Isoprenylcysteine alpha-carbonyl methylesterase ICME"/>
    <property type="match status" value="1"/>
</dbReference>
<dbReference type="GO" id="GO:0005789">
    <property type="term" value="C:endoplasmic reticulum membrane"/>
    <property type="evidence" value="ECO:0007669"/>
    <property type="project" value="UniProtKB-SubCell"/>
</dbReference>
<dbReference type="GO" id="GO:0000139">
    <property type="term" value="C:Golgi membrane"/>
    <property type="evidence" value="ECO:0007669"/>
    <property type="project" value="UniProtKB-SubCell"/>
</dbReference>
<protein>
    <recommendedName>
        <fullName evidence="10">protein-S-isoprenylcysteine alpha-carbonyl methylesterase</fullName>
        <ecNumber evidence="10">3.1.1.n2</ecNumber>
    </recommendedName>
</protein>
<evidence type="ECO:0000256" key="9">
    <source>
        <dbReference type="ARBA" id="ARBA00038028"/>
    </source>
</evidence>
<keyword evidence="5" id="KW-0256">Endoplasmic reticulum</keyword>
<evidence type="ECO:0000256" key="4">
    <source>
        <dbReference type="ARBA" id="ARBA00022801"/>
    </source>
</evidence>
<feature type="compositionally biased region" description="Pro residues" evidence="13">
    <location>
        <begin position="12"/>
        <end position="26"/>
    </location>
</feature>
<keyword evidence="3 14" id="KW-0812">Transmembrane</keyword>
<evidence type="ECO:0000256" key="7">
    <source>
        <dbReference type="ARBA" id="ARBA00023034"/>
    </source>
</evidence>
<feature type="region of interest" description="Disordered" evidence="13">
    <location>
        <begin position="1"/>
        <end position="206"/>
    </location>
</feature>
<comment type="subcellular location">
    <subcellularLocation>
        <location evidence="1">Endoplasmic reticulum membrane</location>
    </subcellularLocation>
    <subcellularLocation>
        <location evidence="2">Golgi apparatus membrane</location>
        <topology evidence="2">Multi-pass membrane protein</topology>
    </subcellularLocation>
</comment>
<dbReference type="EC" id="3.1.1.n2" evidence="10"/>
<feature type="compositionally biased region" description="Basic and acidic residues" evidence="13">
    <location>
        <begin position="150"/>
        <end position="163"/>
    </location>
</feature>
<evidence type="ECO:0000313" key="17">
    <source>
        <dbReference type="Proteomes" id="UP001054889"/>
    </source>
</evidence>
<keyword evidence="8 14" id="KW-0472">Membrane</keyword>
<evidence type="ECO:0000313" key="16">
    <source>
        <dbReference type="EMBL" id="GJN18257.1"/>
    </source>
</evidence>
<dbReference type="InterPro" id="IPR049492">
    <property type="entry name" value="BD-FAE-like_dom"/>
</dbReference>
<evidence type="ECO:0000256" key="6">
    <source>
        <dbReference type="ARBA" id="ARBA00022989"/>
    </source>
</evidence>
<evidence type="ECO:0000256" key="3">
    <source>
        <dbReference type="ARBA" id="ARBA00022692"/>
    </source>
</evidence>
<gene>
    <name evidence="16" type="primary">gb05399</name>
    <name evidence="16" type="ORF">PR202_gb05399</name>
</gene>
<comment type="caution">
    <text evidence="16">The sequence shown here is derived from an EMBL/GenBank/DDBJ whole genome shotgun (WGS) entry which is preliminary data.</text>
</comment>
<dbReference type="AlphaFoldDB" id="A0AAV5E631"/>
<accession>A0AAV5E631</accession>
<comment type="similarity">
    <text evidence="9">Belongs to the AB hydrolase superfamily. Isoprenylcysteine methylesterase family.</text>
</comment>
<evidence type="ECO:0000256" key="8">
    <source>
        <dbReference type="ARBA" id="ARBA00023136"/>
    </source>
</evidence>
<evidence type="ECO:0000256" key="10">
    <source>
        <dbReference type="ARBA" id="ARBA00038928"/>
    </source>
</evidence>
<dbReference type="InterPro" id="IPR050300">
    <property type="entry name" value="GDXG_lipolytic_enzyme"/>
</dbReference>
<comment type="function">
    <text evidence="12">Catalyzes the demethylation of isoprenylcysteine methylesters.</text>
</comment>
<feature type="domain" description="BD-FAE-like" evidence="15">
    <location>
        <begin position="508"/>
        <end position="713"/>
    </location>
</feature>
<feature type="transmembrane region" description="Helical" evidence="14">
    <location>
        <begin position="467"/>
        <end position="489"/>
    </location>
</feature>
<dbReference type="Proteomes" id="UP001054889">
    <property type="component" value="Unassembled WGS sequence"/>
</dbReference>
<evidence type="ECO:0000256" key="2">
    <source>
        <dbReference type="ARBA" id="ARBA00004653"/>
    </source>
</evidence>
<keyword evidence="6 14" id="KW-1133">Transmembrane helix</keyword>
<dbReference type="PANTHER" id="PTHR48081:SF33">
    <property type="entry name" value="KYNURENINE FORMAMIDASE"/>
    <property type="match status" value="1"/>
</dbReference>
<evidence type="ECO:0000256" key="5">
    <source>
        <dbReference type="ARBA" id="ARBA00022824"/>
    </source>
</evidence>
<feature type="region of interest" description="Disordered" evidence="13">
    <location>
        <begin position="377"/>
        <end position="396"/>
    </location>
</feature>
<comment type="catalytic activity">
    <reaction evidence="11">
        <text>[protein]-C-terminal S-[(2E,6E)-farnesyl]-L-cysteine methyl ester + H2O = [protein]-C-terminal S-[(2E,6E)-farnesyl]-L-cysteine + methanol + H(+)</text>
        <dbReference type="Rhea" id="RHEA:48520"/>
        <dbReference type="Rhea" id="RHEA-COMP:12125"/>
        <dbReference type="Rhea" id="RHEA-COMP:12126"/>
        <dbReference type="ChEBI" id="CHEBI:15377"/>
        <dbReference type="ChEBI" id="CHEBI:15378"/>
        <dbReference type="ChEBI" id="CHEBI:17790"/>
        <dbReference type="ChEBI" id="CHEBI:90510"/>
        <dbReference type="ChEBI" id="CHEBI:90511"/>
        <dbReference type="EC" id="3.1.1.n2"/>
    </reaction>
</comment>
<evidence type="ECO:0000256" key="12">
    <source>
        <dbReference type="ARBA" id="ARBA00054962"/>
    </source>
</evidence>
<keyword evidence="4" id="KW-0378">Hydrolase</keyword>
<evidence type="ECO:0000256" key="1">
    <source>
        <dbReference type="ARBA" id="ARBA00004586"/>
    </source>
</evidence>
<feature type="compositionally biased region" description="Basic and acidic residues" evidence="13">
    <location>
        <begin position="77"/>
        <end position="92"/>
    </location>
</feature>
<dbReference type="GO" id="GO:0016787">
    <property type="term" value="F:hydrolase activity"/>
    <property type="evidence" value="ECO:0007669"/>
    <property type="project" value="UniProtKB-KW"/>
</dbReference>
<dbReference type="PANTHER" id="PTHR48081">
    <property type="entry name" value="AB HYDROLASE SUPERFAMILY PROTEIN C4A8.06C"/>
    <property type="match status" value="1"/>
</dbReference>
<organism evidence="16 17">
    <name type="scientific">Eleusine coracana subsp. coracana</name>
    <dbReference type="NCBI Taxonomy" id="191504"/>
    <lineage>
        <taxon>Eukaryota</taxon>
        <taxon>Viridiplantae</taxon>
        <taxon>Streptophyta</taxon>
        <taxon>Embryophyta</taxon>
        <taxon>Tracheophyta</taxon>
        <taxon>Spermatophyta</taxon>
        <taxon>Magnoliopsida</taxon>
        <taxon>Liliopsida</taxon>
        <taxon>Poales</taxon>
        <taxon>Poaceae</taxon>
        <taxon>PACMAD clade</taxon>
        <taxon>Chloridoideae</taxon>
        <taxon>Cynodonteae</taxon>
        <taxon>Eleusininae</taxon>
        <taxon>Eleusine</taxon>
    </lineage>
</organism>
<keyword evidence="17" id="KW-1185">Reference proteome</keyword>
<dbReference type="EMBL" id="BQKI01000073">
    <property type="protein sequence ID" value="GJN18257.1"/>
    <property type="molecule type" value="Genomic_DNA"/>
</dbReference>
<evidence type="ECO:0000259" key="15">
    <source>
        <dbReference type="Pfam" id="PF20434"/>
    </source>
</evidence>
<reference evidence="16" key="1">
    <citation type="journal article" date="2018" name="DNA Res.">
        <title>Multiple hybrid de novo genome assembly of finger millet, an orphan allotetraploid crop.</title>
        <authorList>
            <person name="Hatakeyama M."/>
            <person name="Aluri S."/>
            <person name="Balachadran M.T."/>
            <person name="Sivarajan S.R."/>
            <person name="Patrignani A."/>
            <person name="Gruter S."/>
            <person name="Poveda L."/>
            <person name="Shimizu-Inatsugi R."/>
            <person name="Baeten J."/>
            <person name="Francoijs K.J."/>
            <person name="Nataraja K.N."/>
            <person name="Reddy Y.A.N."/>
            <person name="Phadnis S."/>
            <person name="Ravikumar R.L."/>
            <person name="Schlapbach R."/>
            <person name="Sreeman S.M."/>
            <person name="Shimizu K.K."/>
        </authorList>
    </citation>
    <scope>NUCLEOTIDE SEQUENCE</scope>
</reference>
<feature type="compositionally biased region" description="Basic and acidic residues" evidence="13">
    <location>
        <begin position="44"/>
        <end position="69"/>
    </location>
</feature>
<dbReference type="Pfam" id="PF20434">
    <property type="entry name" value="BD-FAE"/>
    <property type="match status" value="1"/>
</dbReference>
<proteinExistence type="inferred from homology"/>
<reference evidence="16" key="2">
    <citation type="submission" date="2021-12" db="EMBL/GenBank/DDBJ databases">
        <title>Resequencing data analysis of finger millet.</title>
        <authorList>
            <person name="Hatakeyama M."/>
            <person name="Aluri S."/>
            <person name="Balachadran M.T."/>
            <person name="Sivarajan S.R."/>
            <person name="Poveda L."/>
            <person name="Shimizu-Inatsugi R."/>
            <person name="Schlapbach R."/>
            <person name="Sreeman S.M."/>
            <person name="Shimizu K.K."/>
        </authorList>
    </citation>
    <scope>NUCLEOTIDE SEQUENCE</scope>
</reference>
<evidence type="ECO:0000256" key="11">
    <source>
        <dbReference type="ARBA" id="ARBA00049507"/>
    </source>
</evidence>